<keyword evidence="7 11" id="KW-0479">Metal-binding</keyword>
<sequence length="415" mass="42569">MAHLSGSPAEPSLISLGEAGERAAALVAPIAGVLELPLASADGHVLAESVVAPRDLPPFANSAVDGYAIRFADLTPGRLTRLPLLGRSAAGEAPPAALGRGAWRIFTGAPVPAGADTVVMQEDVRIEGGAVILPAEIEPGANLRLAGEDVARGQVVLPAGRRLRPQDLGLLAALGLARIGVRPRPRVALFSTGDELAEPGEALGPAAIYDTNRAMLRALFERAGAEVADLGILRDEAEGLEKRLREAAGACDLVVTSGGVSVGEADHVRAAVEAGGALDLWRVAIKPGKPIAVGRVAGTPFVGLPGNPVAVFIGFAFIARRLLARLAGAVYEPPVALPVTLGFAHRKKAGRCEFLRVSLERAADGTVLARKHRGEGAGSLASLAQSDGLVVLAEAIEQVEEGDSAPFLSHADLLG</sequence>
<keyword evidence="6 11" id="KW-0808">Transferase</keyword>
<dbReference type="InterPro" id="IPR036135">
    <property type="entry name" value="MoeA_linker/N_sf"/>
</dbReference>
<dbReference type="UniPathway" id="UPA00344"/>
<dbReference type="InterPro" id="IPR001453">
    <property type="entry name" value="MoaB/Mog_dom"/>
</dbReference>
<dbReference type="InterPro" id="IPR036425">
    <property type="entry name" value="MoaB/Mog-like_dom_sf"/>
</dbReference>
<keyword evidence="5 11" id="KW-0500">Molybdenum</keyword>
<dbReference type="PANTHER" id="PTHR10192:SF5">
    <property type="entry name" value="GEPHYRIN"/>
    <property type="match status" value="1"/>
</dbReference>
<evidence type="ECO:0000313" key="13">
    <source>
        <dbReference type="EMBL" id="KQK27812.1"/>
    </source>
</evidence>
<dbReference type="InterPro" id="IPR038987">
    <property type="entry name" value="MoeA-like"/>
</dbReference>
<dbReference type="Gene3D" id="3.40.980.10">
    <property type="entry name" value="MoaB/Mog-like domain"/>
    <property type="match status" value="1"/>
</dbReference>
<gene>
    <name evidence="13" type="ORF">ARD30_24830</name>
</gene>
<dbReference type="NCBIfam" id="NF045515">
    <property type="entry name" value="Glp_gephyrin"/>
    <property type="match status" value="1"/>
</dbReference>
<name>A0A0Q3KTN1_9HYPH</name>
<feature type="domain" description="MoaB/Mog" evidence="12">
    <location>
        <begin position="188"/>
        <end position="325"/>
    </location>
</feature>
<comment type="catalytic activity">
    <reaction evidence="10">
        <text>adenylyl-molybdopterin + molybdate = Mo-molybdopterin + AMP + H(+)</text>
        <dbReference type="Rhea" id="RHEA:35047"/>
        <dbReference type="ChEBI" id="CHEBI:15378"/>
        <dbReference type="ChEBI" id="CHEBI:36264"/>
        <dbReference type="ChEBI" id="CHEBI:62727"/>
        <dbReference type="ChEBI" id="CHEBI:71302"/>
        <dbReference type="ChEBI" id="CHEBI:456215"/>
        <dbReference type="EC" id="2.10.1.1"/>
    </reaction>
</comment>
<accession>A0A0Q3KTN1</accession>
<comment type="caution">
    <text evidence="13">The sequence shown here is derived from an EMBL/GenBank/DDBJ whole genome shotgun (WGS) entry which is preliminary data.</text>
</comment>
<evidence type="ECO:0000256" key="5">
    <source>
        <dbReference type="ARBA" id="ARBA00022505"/>
    </source>
</evidence>
<keyword evidence="14" id="KW-1185">Reference proteome</keyword>
<dbReference type="Gene3D" id="2.170.190.11">
    <property type="entry name" value="Molybdopterin biosynthesis moea protein, domain 3"/>
    <property type="match status" value="1"/>
</dbReference>
<evidence type="ECO:0000256" key="6">
    <source>
        <dbReference type="ARBA" id="ARBA00022679"/>
    </source>
</evidence>
<comment type="cofactor">
    <cofactor evidence="1 11">
        <name>Mg(2+)</name>
        <dbReference type="ChEBI" id="CHEBI:18420"/>
    </cofactor>
</comment>
<dbReference type="PROSITE" id="PS01079">
    <property type="entry name" value="MOCF_BIOSYNTHESIS_2"/>
    <property type="match status" value="1"/>
</dbReference>
<dbReference type="Pfam" id="PF03454">
    <property type="entry name" value="MoeA_C"/>
    <property type="match status" value="1"/>
</dbReference>
<evidence type="ECO:0000256" key="3">
    <source>
        <dbReference type="ARBA" id="ARBA00005046"/>
    </source>
</evidence>
<dbReference type="STRING" id="53254.SAMN05660750_01804"/>
<evidence type="ECO:0000256" key="2">
    <source>
        <dbReference type="ARBA" id="ARBA00002901"/>
    </source>
</evidence>
<comment type="similarity">
    <text evidence="4 11">Belongs to the MoeA family.</text>
</comment>
<dbReference type="PANTHER" id="PTHR10192">
    <property type="entry name" value="MOLYBDOPTERIN BIOSYNTHESIS PROTEIN"/>
    <property type="match status" value="1"/>
</dbReference>
<keyword evidence="9 11" id="KW-0501">Molybdenum cofactor biosynthesis</keyword>
<evidence type="ECO:0000256" key="8">
    <source>
        <dbReference type="ARBA" id="ARBA00022842"/>
    </source>
</evidence>
<dbReference type="EMBL" id="LMAR01000092">
    <property type="protein sequence ID" value="KQK27812.1"/>
    <property type="molecule type" value="Genomic_DNA"/>
</dbReference>
<dbReference type="InterPro" id="IPR036688">
    <property type="entry name" value="MoeA_C_domain_IV_sf"/>
</dbReference>
<protein>
    <recommendedName>
        <fullName evidence="11">Molybdopterin molybdenumtransferase</fullName>
        <ecNumber evidence="11">2.10.1.1</ecNumber>
    </recommendedName>
</protein>
<dbReference type="SMART" id="SM00852">
    <property type="entry name" value="MoCF_biosynth"/>
    <property type="match status" value="1"/>
</dbReference>
<dbReference type="SUPFAM" id="SSF63867">
    <property type="entry name" value="MoeA C-terminal domain-like"/>
    <property type="match status" value="1"/>
</dbReference>
<dbReference type="RefSeq" id="WP_055730890.1">
    <property type="nucleotide sequence ID" value="NZ_LMAR01000092.1"/>
</dbReference>
<dbReference type="SUPFAM" id="SSF53218">
    <property type="entry name" value="Molybdenum cofactor biosynthesis proteins"/>
    <property type="match status" value="1"/>
</dbReference>
<evidence type="ECO:0000259" key="12">
    <source>
        <dbReference type="SMART" id="SM00852"/>
    </source>
</evidence>
<dbReference type="InterPro" id="IPR005111">
    <property type="entry name" value="MoeA_C_domain_IV"/>
</dbReference>
<evidence type="ECO:0000256" key="7">
    <source>
        <dbReference type="ARBA" id="ARBA00022723"/>
    </source>
</evidence>
<dbReference type="GO" id="GO:0006777">
    <property type="term" value="P:Mo-molybdopterin cofactor biosynthetic process"/>
    <property type="evidence" value="ECO:0007669"/>
    <property type="project" value="UniProtKB-UniRule"/>
</dbReference>
<evidence type="ECO:0000256" key="4">
    <source>
        <dbReference type="ARBA" id="ARBA00010763"/>
    </source>
</evidence>
<comment type="pathway">
    <text evidence="3 11">Cofactor biosynthesis; molybdopterin biosynthesis.</text>
</comment>
<dbReference type="GO" id="GO:0046872">
    <property type="term" value="F:metal ion binding"/>
    <property type="evidence" value="ECO:0007669"/>
    <property type="project" value="UniProtKB-UniRule"/>
</dbReference>
<reference evidence="13 14" key="1">
    <citation type="submission" date="2015-10" db="EMBL/GenBank/DDBJ databases">
        <title>Draft genome of Bosea thiooxidans.</title>
        <authorList>
            <person name="Wang X."/>
        </authorList>
    </citation>
    <scope>NUCLEOTIDE SEQUENCE [LARGE SCALE GENOMIC DNA]</scope>
    <source>
        <strain evidence="13 14">CGMCC 9174</strain>
    </source>
</reference>
<comment type="function">
    <text evidence="2 11">Catalyzes the insertion of molybdate into adenylated molybdopterin with the concomitant release of AMP.</text>
</comment>
<organism evidence="13 14">
    <name type="scientific">Bosea thiooxidans</name>
    <dbReference type="NCBI Taxonomy" id="53254"/>
    <lineage>
        <taxon>Bacteria</taxon>
        <taxon>Pseudomonadati</taxon>
        <taxon>Pseudomonadota</taxon>
        <taxon>Alphaproteobacteria</taxon>
        <taxon>Hyphomicrobiales</taxon>
        <taxon>Boseaceae</taxon>
        <taxon>Bosea</taxon>
    </lineage>
</organism>
<dbReference type="Gene3D" id="2.40.340.10">
    <property type="entry name" value="MoeA, C-terminal, domain IV"/>
    <property type="match status" value="1"/>
</dbReference>
<keyword evidence="8 11" id="KW-0460">Magnesium</keyword>
<dbReference type="AlphaFoldDB" id="A0A0Q3KTN1"/>
<dbReference type="CDD" id="cd00887">
    <property type="entry name" value="MoeA"/>
    <property type="match status" value="1"/>
</dbReference>
<dbReference type="SUPFAM" id="SSF63882">
    <property type="entry name" value="MoeA N-terminal region -like"/>
    <property type="match status" value="1"/>
</dbReference>
<dbReference type="InterPro" id="IPR008284">
    <property type="entry name" value="MoCF_biosynth_CS"/>
</dbReference>
<dbReference type="Pfam" id="PF00994">
    <property type="entry name" value="MoCF_biosynth"/>
    <property type="match status" value="1"/>
</dbReference>
<evidence type="ECO:0000256" key="9">
    <source>
        <dbReference type="ARBA" id="ARBA00023150"/>
    </source>
</evidence>
<dbReference type="Gene3D" id="3.90.105.10">
    <property type="entry name" value="Molybdopterin biosynthesis moea protein, domain 2"/>
    <property type="match status" value="1"/>
</dbReference>
<evidence type="ECO:0000256" key="10">
    <source>
        <dbReference type="ARBA" id="ARBA00047317"/>
    </source>
</evidence>
<dbReference type="GO" id="GO:0061599">
    <property type="term" value="F:molybdopterin molybdotransferase activity"/>
    <property type="evidence" value="ECO:0007669"/>
    <property type="project" value="UniProtKB-UniRule"/>
</dbReference>
<dbReference type="FunFam" id="3.40.980.10:FF:000004">
    <property type="entry name" value="Molybdopterin molybdenumtransferase"/>
    <property type="match status" value="1"/>
</dbReference>
<dbReference type="Pfam" id="PF03453">
    <property type="entry name" value="MoeA_N"/>
    <property type="match status" value="1"/>
</dbReference>
<dbReference type="Proteomes" id="UP000051562">
    <property type="component" value="Unassembled WGS sequence"/>
</dbReference>
<evidence type="ECO:0000313" key="14">
    <source>
        <dbReference type="Proteomes" id="UP000051562"/>
    </source>
</evidence>
<dbReference type="GO" id="GO:0005829">
    <property type="term" value="C:cytosol"/>
    <property type="evidence" value="ECO:0007669"/>
    <property type="project" value="TreeGrafter"/>
</dbReference>
<dbReference type="EC" id="2.10.1.1" evidence="11"/>
<evidence type="ECO:0000256" key="1">
    <source>
        <dbReference type="ARBA" id="ARBA00001946"/>
    </source>
</evidence>
<dbReference type="InterPro" id="IPR005110">
    <property type="entry name" value="MoeA_linker/N"/>
</dbReference>
<evidence type="ECO:0000256" key="11">
    <source>
        <dbReference type="RuleBase" id="RU365090"/>
    </source>
</evidence>
<dbReference type="NCBIfam" id="TIGR00177">
    <property type="entry name" value="molyb_syn"/>
    <property type="match status" value="1"/>
</dbReference>
<proteinExistence type="inferred from homology"/>